<dbReference type="VEuPathDB" id="FungiDB:MUCCIDRAFT_81918"/>
<dbReference type="Gene3D" id="2.30.31.10">
    <property type="entry name" value="Transcriptional Coactivator Pc4, Chain A"/>
    <property type="match status" value="1"/>
</dbReference>
<protein>
    <submittedName>
        <fullName evidence="2">SsDNA-binding transcriptional regulator</fullName>
    </submittedName>
</protein>
<dbReference type="GO" id="GO:0003677">
    <property type="term" value="F:DNA binding"/>
    <property type="evidence" value="ECO:0007669"/>
    <property type="project" value="UniProtKB-KW"/>
</dbReference>
<accession>A0A168LUB4</accession>
<feature type="domain" description="Transcriptional coactivator p15 (PC4) C-terminal" evidence="1">
    <location>
        <begin position="45"/>
        <end position="93"/>
    </location>
</feature>
<keyword evidence="2" id="KW-0238">DNA-binding</keyword>
<gene>
    <name evidence="2" type="ORF">MUCCIDRAFT_81918</name>
</gene>
<keyword evidence="3" id="KW-1185">Reference proteome</keyword>
<dbReference type="OrthoDB" id="2505440at2759"/>
<dbReference type="InterPro" id="IPR003173">
    <property type="entry name" value="PC4_C"/>
</dbReference>
<dbReference type="AlphaFoldDB" id="A0A168LUB4"/>
<evidence type="ECO:0000313" key="3">
    <source>
        <dbReference type="Proteomes" id="UP000077051"/>
    </source>
</evidence>
<proteinExistence type="predicted"/>
<reference evidence="2 3" key="1">
    <citation type="submission" date="2015-06" db="EMBL/GenBank/DDBJ databases">
        <title>Expansion of signal transduction pathways in fungi by whole-genome duplication.</title>
        <authorList>
            <consortium name="DOE Joint Genome Institute"/>
            <person name="Corrochano L.M."/>
            <person name="Kuo A."/>
            <person name="Marcet-Houben M."/>
            <person name="Polaino S."/>
            <person name="Salamov A."/>
            <person name="Villalobos J.M."/>
            <person name="Alvarez M.I."/>
            <person name="Avalos J."/>
            <person name="Benito E.P."/>
            <person name="Benoit I."/>
            <person name="Burger G."/>
            <person name="Camino L.P."/>
            <person name="Canovas D."/>
            <person name="Cerda-Olmedo E."/>
            <person name="Cheng J.-F."/>
            <person name="Dominguez A."/>
            <person name="Elias M."/>
            <person name="Eslava A.P."/>
            <person name="Glaser F."/>
            <person name="Grimwood J."/>
            <person name="Gutierrez G."/>
            <person name="Heitman J."/>
            <person name="Henrissat B."/>
            <person name="Iturriaga E.A."/>
            <person name="Lang B.F."/>
            <person name="Lavin J.L."/>
            <person name="Lee S."/>
            <person name="Li W."/>
            <person name="Lindquist E."/>
            <person name="Lopez-Garcia S."/>
            <person name="Luque E.M."/>
            <person name="Marcos A.T."/>
            <person name="Martin J."/>
            <person name="Mccluskey K."/>
            <person name="Medina H.R."/>
            <person name="Miralles-Duran A."/>
            <person name="Miyazaki A."/>
            <person name="Munoz-Torres E."/>
            <person name="Oguiza J.A."/>
            <person name="Ohm R."/>
            <person name="Olmedo M."/>
            <person name="Orejas M."/>
            <person name="Ortiz-Castellanos L."/>
            <person name="Pisabarro A.G."/>
            <person name="Rodriguez-Romero J."/>
            <person name="Ruiz-Herrera J."/>
            <person name="Ruiz-Vazquez R."/>
            <person name="Sanz C."/>
            <person name="Schackwitz W."/>
            <person name="Schmutz J."/>
            <person name="Shahriari M."/>
            <person name="Shelest E."/>
            <person name="Silva-Franco F."/>
            <person name="Soanes D."/>
            <person name="Syed K."/>
            <person name="Tagua V.G."/>
            <person name="Talbot N.J."/>
            <person name="Thon M."/>
            <person name="De Vries R.P."/>
            <person name="Wiebenga A."/>
            <person name="Yadav J.S."/>
            <person name="Braun E.L."/>
            <person name="Baker S."/>
            <person name="Garre V."/>
            <person name="Horwitz B."/>
            <person name="Torres-Martinez S."/>
            <person name="Idnurm A."/>
            <person name="Herrera-Estrella A."/>
            <person name="Gabaldon T."/>
            <person name="Grigoriev I.V."/>
        </authorList>
    </citation>
    <scope>NUCLEOTIDE SEQUENCE [LARGE SCALE GENOMIC DNA]</scope>
    <source>
        <strain evidence="2 3">CBS 277.49</strain>
    </source>
</reference>
<dbReference type="EMBL" id="AMYB01000004">
    <property type="protein sequence ID" value="OAD03964.1"/>
    <property type="molecule type" value="Genomic_DNA"/>
</dbReference>
<dbReference type="Proteomes" id="UP000077051">
    <property type="component" value="Unassembled WGS sequence"/>
</dbReference>
<sequence length="112" mass="12597">MKSKAPAKSIKTKAVIIDSDNEAMEVEEETVASSEGENSTLESFHISRGRKISVGCFKNGDVFVDIRETHPRKKRLRRGQGIRLTMTQWRKILGLIPEIEKSINKVSSQNKA</sequence>
<dbReference type="InterPro" id="IPR009044">
    <property type="entry name" value="ssDNA-bd_transcriptional_reg"/>
</dbReference>
<dbReference type="Pfam" id="PF02229">
    <property type="entry name" value="PC4"/>
    <property type="match status" value="1"/>
</dbReference>
<dbReference type="GO" id="GO:0006355">
    <property type="term" value="P:regulation of DNA-templated transcription"/>
    <property type="evidence" value="ECO:0007669"/>
    <property type="project" value="InterPro"/>
</dbReference>
<dbReference type="STRING" id="747725.A0A168LUB4"/>
<organism evidence="2 3">
    <name type="scientific">Mucor lusitanicus CBS 277.49</name>
    <dbReference type="NCBI Taxonomy" id="747725"/>
    <lineage>
        <taxon>Eukaryota</taxon>
        <taxon>Fungi</taxon>
        <taxon>Fungi incertae sedis</taxon>
        <taxon>Mucoromycota</taxon>
        <taxon>Mucoromycotina</taxon>
        <taxon>Mucoromycetes</taxon>
        <taxon>Mucorales</taxon>
        <taxon>Mucorineae</taxon>
        <taxon>Mucoraceae</taxon>
        <taxon>Mucor</taxon>
    </lineage>
</organism>
<dbReference type="SUPFAM" id="SSF54447">
    <property type="entry name" value="ssDNA-binding transcriptional regulator domain"/>
    <property type="match status" value="1"/>
</dbReference>
<name>A0A168LUB4_MUCCL</name>
<evidence type="ECO:0000313" key="2">
    <source>
        <dbReference type="EMBL" id="OAD03964.1"/>
    </source>
</evidence>
<evidence type="ECO:0000259" key="1">
    <source>
        <dbReference type="Pfam" id="PF02229"/>
    </source>
</evidence>
<comment type="caution">
    <text evidence="2">The sequence shown here is derived from an EMBL/GenBank/DDBJ whole genome shotgun (WGS) entry which is preliminary data.</text>
</comment>